<dbReference type="GO" id="GO:0004197">
    <property type="term" value="F:cysteine-type endopeptidase activity"/>
    <property type="evidence" value="ECO:0007669"/>
    <property type="project" value="TreeGrafter"/>
</dbReference>
<dbReference type="GO" id="GO:0006624">
    <property type="term" value="P:vacuolar protein processing"/>
    <property type="evidence" value="ECO:0007669"/>
    <property type="project" value="TreeGrafter"/>
</dbReference>
<dbReference type="FunFam" id="3.40.50.1460:FF:000020">
    <property type="entry name" value="Clan CD, family C13, asparaginyl endopeptidase-like cysteine peptidase"/>
    <property type="match status" value="1"/>
</dbReference>
<dbReference type="Gene3D" id="1.10.132.130">
    <property type="match status" value="1"/>
</dbReference>
<dbReference type="Pfam" id="PF01650">
    <property type="entry name" value="Peptidase_C13"/>
    <property type="match status" value="1"/>
</dbReference>
<dbReference type="InterPro" id="IPR046427">
    <property type="entry name" value="Legumain_prodom_sf"/>
</dbReference>
<sequence length="475" mass="53623">MVVQLSQCTDLRLLCKQSRNKQRSCNMAGYECITLLLCLTLTTAQAAEGKTWVLLAASANGWGNYGMQADVYHAYQVIKKGGIPDEQIIVMAYDDIAQNSLNPFKGKVFDSYDMMDVYKGVNIDYSGKLVTKEIFLAALRGDEEGVKNLTGREGKVINSGPNDNIFVYITDHGGPGIVCWLDGNYMTAKELNKTITTMHQNKKYKQMVLYIDTCNAGSMFENILPNDIGVYAVTSTTATEPAFSVECSSQYFPSSSFTCLGGLFSINWIYETESDDRTSATLEQQFKEAKIACERFSVPKQYGNHSIALLAQSKFFGDSALKPKHRRRLRRSGEKMQAIPKHMQAYYLLQNRLAGLPKSSPEYETVAKDITRYKTLMDQVDYFMETIPYIIDASFQTHEIVEWRKSNFGDIDWKCYEPVIDTVKTKCPGIWYREEAKYYALSQFGILINLCNEAPVEKLRAAITLAADFNPLCKL</sequence>
<evidence type="ECO:0000313" key="3">
    <source>
        <dbReference type="EMBL" id="GFO28854.1"/>
    </source>
</evidence>
<reference evidence="3 4" key="1">
    <citation type="journal article" date="2021" name="Elife">
        <title>Chloroplast acquisition without the gene transfer in kleptoplastic sea slugs, Plakobranchus ocellatus.</title>
        <authorList>
            <person name="Maeda T."/>
            <person name="Takahashi S."/>
            <person name="Yoshida T."/>
            <person name="Shimamura S."/>
            <person name="Takaki Y."/>
            <person name="Nagai Y."/>
            <person name="Toyoda A."/>
            <person name="Suzuki Y."/>
            <person name="Arimoto A."/>
            <person name="Ishii H."/>
            <person name="Satoh N."/>
            <person name="Nishiyama T."/>
            <person name="Hasebe M."/>
            <person name="Maruyama T."/>
            <person name="Minagawa J."/>
            <person name="Obokata J."/>
            <person name="Shigenobu S."/>
        </authorList>
    </citation>
    <scope>NUCLEOTIDE SEQUENCE [LARGE SCALE GENOMIC DNA]</scope>
</reference>
<gene>
    <name evidence="3" type="ORF">PoB_005535900</name>
</gene>
<comment type="caution">
    <text evidence="3">The sequence shown here is derived from an EMBL/GenBank/DDBJ whole genome shotgun (WGS) entry which is preliminary data.</text>
</comment>
<dbReference type="InterPro" id="IPR001096">
    <property type="entry name" value="Peptidase_C13"/>
</dbReference>
<dbReference type="PANTHER" id="PTHR12000">
    <property type="entry name" value="HEMOGLOBINASE FAMILY MEMBER"/>
    <property type="match status" value="1"/>
</dbReference>
<name>A0AAV4CCI7_9GAST</name>
<dbReference type="GO" id="GO:0051603">
    <property type="term" value="P:proteolysis involved in protein catabolic process"/>
    <property type="evidence" value="ECO:0007669"/>
    <property type="project" value="TreeGrafter"/>
</dbReference>
<dbReference type="PIRSF" id="PIRSF019663">
    <property type="entry name" value="Legumain"/>
    <property type="match status" value="1"/>
</dbReference>
<evidence type="ECO:0000313" key="4">
    <source>
        <dbReference type="Proteomes" id="UP000735302"/>
    </source>
</evidence>
<feature type="active site" description="Nucleophile" evidence="2">
    <location>
        <position position="214"/>
    </location>
</feature>
<accession>A0AAV4CCI7</accession>
<dbReference type="Proteomes" id="UP000735302">
    <property type="component" value="Unassembled WGS sequence"/>
</dbReference>
<dbReference type="PRINTS" id="PR00776">
    <property type="entry name" value="HEMOGLOBNASE"/>
</dbReference>
<feature type="active site" evidence="2">
    <location>
        <position position="172"/>
    </location>
</feature>
<evidence type="ECO:0000256" key="1">
    <source>
        <dbReference type="ARBA" id="ARBA00009941"/>
    </source>
</evidence>
<dbReference type="AlphaFoldDB" id="A0AAV4CCI7"/>
<keyword evidence="4" id="KW-1185">Reference proteome</keyword>
<dbReference type="Gene3D" id="3.40.50.1460">
    <property type="match status" value="1"/>
</dbReference>
<dbReference type="GO" id="GO:0005773">
    <property type="term" value="C:vacuole"/>
    <property type="evidence" value="ECO:0007669"/>
    <property type="project" value="GOC"/>
</dbReference>
<comment type="similarity">
    <text evidence="1">Belongs to the peptidase C13 family.</text>
</comment>
<dbReference type="PANTHER" id="PTHR12000:SF42">
    <property type="entry name" value="LEGUMAIN"/>
    <property type="match status" value="1"/>
</dbReference>
<protein>
    <submittedName>
        <fullName evidence="3">Legumain</fullName>
    </submittedName>
</protein>
<proteinExistence type="inferred from homology"/>
<organism evidence="3 4">
    <name type="scientific">Plakobranchus ocellatus</name>
    <dbReference type="NCBI Taxonomy" id="259542"/>
    <lineage>
        <taxon>Eukaryota</taxon>
        <taxon>Metazoa</taxon>
        <taxon>Spiralia</taxon>
        <taxon>Lophotrochozoa</taxon>
        <taxon>Mollusca</taxon>
        <taxon>Gastropoda</taxon>
        <taxon>Heterobranchia</taxon>
        <taxon>Euthyneura</taxon>
        <taxon>Panpulmonata</taxon>
        <taxon>Sacoglossa</taxon>
        <taxon>Placobranchoidea</taxon>
        <taxon>Plakobranchidae</taxon>
        <taxon>Plakobranchus</taxon>
    </lineage>
</organism>
<dbReference type="EMBL" id="BLXT01006084">
    <property type="protein sequence ID" value="GFO28854.1"/>
    <property type="molecule type" value="Genomic_DNA"/>
</dbReference>
<evidence type="ECO:0000256" key="2">
    <source>
        <dbReference type="PIRSR" id="PIRSR019663-1"/>
    </source>
</evidence>